<feature type="active site" description="Proton donor/acceptor" evidence="3">
    <location>
        <position position="124"/>
    </location>
</feature>
<dbReference type="EC" id="2.3.3.10" evidence="9"/>
<organism evidence="9 10">
    <name type="scientific">Skeletonema marinoi</name>
    <dbReference type="NCBI Taxonomy" id="267567"/>
    <lineage>
        <taxon>Eukaryota</taxon>
        <taxon>Sar</taxon>
        <taxon>Stramenopiles</taxon>
        <taxon>Ochrophyta</taxon>
        <taxon>Bacillariophyta</taxon>
        <taxon>Coscinodiscophyceae</taxon>
        <taxon>Thalassiosirophycidae</taxon>
        <taxon>Thalassiosirales</taxon>
        <taxon>Skeletonemataceae</taxon>
        <taxon>Skeletonema</taxon>
        <taxon>Skeletonema marinoi-dohrnii complex</taxon>
    </lineage>
</organism>
<dbReference type="GO" id="GO:0006084">
    <property type="term" value="P:acetyl-CoA metabolic process"/>
    <property type="evidence" value="ECO:0007669"/>
    <property type="project" value="InterPro"/>
</dbReference>
<dbReference type="InterPro" id="IPR010122">
    <property type="entry name" value="HMG_CoA_synthase_euk"/>
</dbReference>
<evidence type="ECO:0000259" key="7">
    <source>
        <dbReference type="Pfam" id="PF01154"/>
    </source>
</evidence>
<reference evidence="9" key="1">
    <citation type="submission" date="2023-06" db="EMBL/GenBank/DDBJ databases">
        <title>Survivors Of The Sea: Transcriptome response of Skeletonema marinoi to long-term dormancy.</title>
        <authorList>
            <person name="Pinder M.I.M."/>
            <person name="Kourtchenko O."/>
            <person name="Robertson E.K."/>
            <person name="Larsson T."/>
            <person name="Maumus F."/>
            <person name="Osuna-Cruz C.M."/>
            <person name="Vancaester E."/>
            <person name="Stenow R."/>
            <person name="Vandepoele K."/>
            <person name="Ploug H."/>
            <person name="Bruchert V."/>
            <person name="Godhe A."/>
            <person name="Topel M."/>
        </authorList>
    </citation>
    <scope>NUCLEOTIDE SEQUENCE</scope>
    <source>
        <strain evidence="9">R05AC</strain>
    </source>
</reference>
<dbReference type="InterPro" id="IPR016039">
    <property type="entry name" value="Thiolase-like"/>
</dbReference>
<comment type="similarity">
    <text evidence="1">Belongs to the thiolase-like superfamily. HMG-CoA synthase family.</text>
</comment>
<protein>
    <submittedName>
        <fullName evidence="9">Hydroxymethylglutaryl-CoA synthase</fullName>
        <ecNumber evidence="9">2.3.3.10</ecNumber>
    </submittedName>
</protein>
<evidence type="ECO:0000256" key="2">
    <source>
        <dbReference type="ARBA" id="ARBA00022679"/>
    </source>
</evidence>
<dbReference type="InterPro" id="IPR013528">
    <property type="entry name" value="HMG_CoA_synth_N"/>
</dbReference>
<dbReference type="SUPFAM" id="SSF53901">
    <property type="entry name" value="Thiolase-like"/>
    <property type="match status" value="4"/>
</dbReference>
<feature type="binding site" evidence="4">
    <location>
        <position position="290"/>
    </location>
    <ligand>
        <name>CoA</name>
        <dbReference type="ChEBI" id="CHEBI:57287"/>
    </ligand>
</feature>
<comment type="caution">
    <text evidence="9">The sequence shown here is derived from an EMBL/GenBank/DDBJ whole genome shotgun (WGS) entry which is preliminary data.</text>
</comment>
<dbReference type="GO" id="GO:0010142">
    <property type="term" value="P:farnesyl diphosphate biosynthetic process, mevalonate pathway"/>
    <property type="evidence" value="ECO:0007669"/>
    <property type="project" value="InterPro"/>
</dbReference>
<evidence type="ECO:0000259" key="8">
    <source>
        <dbReference type="Pfam" id="PF08540"/>
    </source>
</evidence>
<evidence type="ECO:0000256" key="4">
    <source>
        <dbReference type="PIRSR" id="PIRSR610122-2"/>
    </source>
</evidence>
<sequence>MTSLAVGAVAGAIASSAYRRTSSFSSPSKSSKNEAPAQPRGNGKNVGILAMEIYTPRTYISQSKLEEHSGVSQGRYTLGLGQEAMAVTGDAEDVNSMALTVTHALLEKYKIDPNTVGRLEVGTETLVDKSKSTKTVLMDLFPNNTDIEGATVINACYVRCLDGRYAIVVAVDIATYARGPARPTCGAGAVAVLVGRNSPLALVDPRERATHASNVYDFFKPDHSVEYPVVDGALSQVCYYRALEDCYTKFCNKVDALNGVDQSSQGGSKDGDHFDADSADYFVFHAPYNKLVQKSYGRMHFVDARRKHARKLEGKNLFAEEKKAEEDDESDSPIAKEYLTKPIEDTYSDKALEGTLKNVSKSSYNTRLTDANAASKIVGNTYTASVFFGLASLVDKVGSRGELTSGKTAVVFSYGSGALATMYRLHIRDPTQSANETIGQGRIFTIDEMVKNLNIDQRLASREQVHPQELDLALETRARMHRGGAPYSPVYPTNGRMFPGTYYLNGIDSKWRRSYSRVPLDSEPEPEGTSTHLAPPMVLRLAKREALSTPVTGVLEVLTKSVSGTALDKYADAKARVACVITGTSAGMPYGDEIGKVFDPSNLQKLVEGKLQCIRPISGTLKMAMLDKNVVQLKKLGGGKTEAFPVSSDKDVIKVAAQLGTIDLTDSYGVPAGLAETMDIAAQVAVAAGLEALKSAGLVSGKSNDPSEWKLPEQYRDSTGVVYASSFPAMDAAVGEVMNCPDRQLADDDEAAFARLLSRVREVEGGDAASDDSSVSSTASTGPYQFDRKFLFRVLVLGNAQLAQLAGCRGPNTQTNAACAGTTQAIGMAQDMLISGRAERVVVVAGDNGSGGTLLPWLGSGFRALGAATTEAAVEDAACPFDRRRSGMIMGAGGIGMVLETESSCQERMKLPAIKGCNPCEIRARLLATQYSNSAFHGAALDRKHIASELNRFLSEIELIHGVSRAEIATHGVYFSHETSTHASAAASCAGNEIGALRAAFGDELLSKLLILNTKGFTGHPMGVSFEDVAAVEVLMRQVVPPMPNYKERDEYLGDIKISKGGAYACRYALRFAAGFGSQVAFALYASSQHE</sequence>
<feature type="active site" description="Acyl-thioester intermediate" evidence="3">
    <location>
        <position position="156"/>
    </location>
</feature>
<feature type="domain" description="Hydroxymethylglutaryl-coenzyme A synthase C-terminal" evidence="8">
    <location>
        <begin position="203"/>
        <end position="517"/>
    </location>
</feature>
<evidence type="ECO:0000313" key="9">
    <source>
        <dbReference type="EMBL" id="KAK1736800.1"/>
    </source>
</evidence>
<dbReference type="InterPro" id="IPR013746">
    <property type="entry name" value="HMG_CoA_synt_C_dom"/>
</dbReference>
<dbReference type="Pfam" id="PF01154">
    <property type="entry name" value="HMG_CoA_synt_N"/>
    <property type="match status" value="1"/>
</dbReference>
<keyword evidence="2 9" id="KW-0808">Transferase</keyword>
<feature type="binding site" evidence="4">
    <location>
        <position position="294"/>
    </location>
    <ligand>
        <name>CoA</name>
        <dbReference type="ChEBI" id="CHEBI:57287"/>
    </ligand>
</feature>
<evidence type="ECO:0000256" key="1">
    <source>
        <dbReference type="ARBA" id="ARBA00007061"/>
    </source>
</evidence>
<feature type="domain" description="Beta-ketoacyl synthase-like N-terminal" evidence="6">
    <location>
        <begin position="800"/>
        <end position="902"/>
    </location>
</feature>
<dbReference type="Proteomes" id="UP001224775">
    <property type="component" value="Unassembled WGS sequence"/>
</dbReference>
<proteinExistence type="inferred from homology"/>
<dbReference type="CDD" id="cd00827">
    <property type="entry name" value="init_cond_enzymes"/>
    <property type="match status" value="1"/>
</dbReference>
<feature type="binding site" evidence="4">
    <location>
        <position position="235"/>
    </location>
    <ligand>
        <name>CoA</name>
        <dbReference type="ChEBI" id="CHEBI:57287"/>
    </ligand>
</feature>
<dbReference type="GO" id="GO:0004421">
    <property type="term" value="F:hydroxymethylglutaryl-CoA synthase activity"/>
    <property type="evidence" value="ECO:0007669"/>
    <property type="project" value="UniProtKB-EC"/>
</dbReference>
<dbReference type="InterPro" id="IPR014030">
    <property type="entry name" value="Ketoacyl_synth_N"/>
</dbReference>
<keyword evidence="9" id="KW-0012">Acyltransferase</keyword>
<gene>
    <name evidence="9" type="ORF">QTG54_012822</name>
</gene>
<name>A0AAD9D8J7_9STRA</name>
<dbReference type="Pfam" id="PF08540">
    <property type="entry name" value="HMG_CoA_synt_C"/>
    <property type="match status" value="1"/>
</dbReference>
<evidence type="ECO:0000256" key="3">
    <source>
        <dbReference type="PIRSR" id="PIRSR610122-1"/>
    </source>
</evidence>
<dbReference type="PANTHER" id="PTHR43323:SF2">
    <property type="entry name" value="HYDROXYMETHYLGLUTARYL-COA SYNTHASE"/>
    <property type="match status" value="1"/>
</dbReference>
<feature type="region of interest" description="Disordered" evidence="5">
    <location>
        <begin position="21"/>
        <end position="44"/>
    </location>
</feature>
<keyword evidence="10" id="KW-1185">Reference proteome</keyword>
<dbReference type="Pfam" id="PF00109">
    <property type="entry name" value="ketoacyl-synt"/>
    <property type="match status" value="1"/>
</dbReference>
<feature type="compositionally biased region" description="Low complexity" evidence="5">
    <location>
        <begin position="21"/>
        <end position="30"/>
    </location>
</feature>
<dbReference type="NCBIfam" id="TIGR01833">
    <property type="entry name" value="HMG-CoA-S_euk"/>
    <property type="match status" value="1"/>
</dbReference>
<evidence type="ECO:0000313" key="10">
    <source>
        <dbReference type="Proteomes" id="UP001224775"/>
    </source>
</evidence>
<feature type="domain" description="Hydroxymethylglutaryl-coenzyme A synthase N-terminal" evidence="7">
    <location>
        <begin position="44"/>
        <end position="199"/>
    </location>
</feature>
<dbReference type="AlphaFoldDB" id="A0AAD9D8J7"/>
<evidence type="ECO:0000259" key="6">
    <source>
        <dbReference type="Pfam" id="PF00109"/>
    </source>
</evidence>
<accession>A0AAD9D8J7</accession>
<dbReference type="EMBL" id="JATAAI010000028">
    <property type="protein sequence ID" value="KAK1736800.1"/>
    <property type="molecule type" value="Genomic_DNA"/>
</dbReference>
<dbReference type="Gene3D" id="3.40.47.10">
    <property type="match status" value="3"/>
</dbReference>
<feature type="active site" description="Proton donor/acceptor" evidence="3">
    <location>
        <position position="285"/>
    </location>
</feature>
<dbReference type="PANTHER" id="PTHR43323">
    <property type="entry name" value="3-HYDROXY-3-METHYLGLUTARYL COENZYME A SYNTHASE"/>
    <property type="match status" value="1"/>
</dbReference>
<evidence type="ECO:0000256" key="5">
    <source>
        <dbReference type="SAM" id="MobiDB-lite"/>
    </source>
</evidence>